<dbReference type="AlphaFoldDB" id="A0A3D8HAS9"/>
<evidence type="ECO:0000313" key="1">
    <source>
        <dbReference type="EMBL" id="MBC8603164.1"/>
    </source>
</evidence>
<dbReference type="Proteomes" id="UP000256321">
    <property type="component" value="Unassembled WGS sequence"/>
</dbReference>
<keyword evidence="4" id="KW-1185">Reference proteome</keyword>
<dbReference type="EMBL" id="QREV01000048">
    <property type="protein sequence ID" value="RDU48096.1"/>
    <property type="molecule type" value="Genomic_DNA"/>
</dbReference>
<organism evidence="2 3">
    <name type="scientific">Parabacteroides acidifaciens</name>
    <dbReference type="NCBI Taxonomy" id="2290935"/>
    <lineage>
        <taxon>Bacteria</taxon>
        <taxon>Pseudomonadati</taxon>
        <taxon>Bacteroidota</taxon>
        <taxon>Bacteroidia</taxon>
        <taxon>Bacteroidales</taxon>
        <taxon>Tannerellaceae</taxon>
        <taxon>Parabacteroides</taxon>
    </lineage>
</organism>
<protein>
    <recommendedName>
        <fullName evidence="5">Head-tail adaptor protein</fullName>
    </recommendedName>
</protein>
<name>A0A3D8HAS9_9BACT</name>
<reference evidence="2 3" key="1">
    <citation type="submission" date="2018-07" db="EMBL/GenBank/DDBJ databases">
        <title>Parabacteroides acidifaciens nov. sp., isolated from human feces.</title>
        <authorList>
            <person name="Wang Y.J."/>
        </authorList>
    </citation>
    <scope>NUCLEOTIDE SEQUENCE [LARGE SCALE GENOMIC DNA]</scope>
    <source>
        <strain evidence="2 3">426-9</strain>
    </source>
</reference>
<evidence type="ECO:0000313" key="2">
    <source>
        <dbReference type="EMBL" id="RDU48096.1"/>
    </source>
</evidence>
<sequence>MGQDNKVNLGKMVNKMQLFKPECVKSRTGESIVKYVPSHVFLSEIIELKNNSDRIDDVLSGKYYLKFNANLFDITTDWRVEHNGLQYDIDKITILNRGLYAVYECSKSNLE</sequence>
<evidence type="ECO:0000313" key="3">
    <source>
        <dbReference type="Proteomes" id="UP000256321"/>
    </source>
</evidence>
<dbReference type="Proteomes" id="UP000629596">
    <property type="component" value="Unassembled WGS sequence"/>
</dbReference>
<evidence type="ECO:0008006" key="5">
    <source>
        <dbReference type="Google" id="ProtNLM"/>
    </source>
</evidence>
<accession>A0A3D8HAS9</accession>
<proteinExistence type="predicted"/>
<evidence type="ECO:0000313" key="4">
    <source>
        <dbReference type="Proteomes" id="UP000629596"/>
    </source>
</evidence>
<reference evidence="1 4" key="2">
    <citation type="submission" date="2020-08" db="EMBL/GenBank/DDBJ databases">
        <title>Genome public.</title>
        <authorList>
            <person name="Liu C."/>
            <person name="Sun Q."/>
        </authorList>
    </citation>
    <scope>NUCLEOTIDE SEQUENCE [LARGE SCALE GENOMIC DNA]</scope>
    <source>
        <strain evidence="1 4">426_9</strain>
    </source>
</reference>
<dbReference type="RefSeq" id="WP_115500657.1">
    <property type="nucleotide sequence ID" value="NZ_JACRTI010000048.1"/>
</dbReference>
<gene>
    <name evidence="2" type="ORF">DWU89_16135</name>
    <name evidence="1" type="ORF">H8784_15745</name>
</gene>
<dbReference type="EMBL" id="JACRTI010000048">
    <property type="protein sequence ID" value="MBC8603164.1"/>
    <property type="molecule type" value="Genomic_DNA"/>
</dbReference>
<comment type="caution">
    <text evidence="2">The sequence shown here is derived from an EMBL/GenBank/DDBJ whole genome shotgun (WGS) entry which is preliminary data.</text>
</comment>